<gene>
    <name evidence="2" type="ORF">PoB_000256600</name>
</gene>
<reference evidence="2 3" key="1">
    <citation type="journal article" date="2021" name="Elife">
        <title>Chloroplast acquisition without the gene transfer in kleptoplastic sea slugs, Plakobranchus ocellatus.</title>
        <authorList>
            <person name="Maeda T."/>
            <person name="Takahashi S."/>
            <person name="Yoshida T."/>
            <person name="Shimamura S."/>
            <person name="Takaki Y."/>
            <person name="Nagai Y."/>
            <person name="Toyoda A."/>
            <person name="Suzuki Y."/>
            <person name="Arimoto A."/>
            <person name="Ishii H."/>
            <person name="Satoh N."/>
            <person name="Nishiyama T."/>
            <person name="Hasebe M."/>
            <person name="Maruyama T."/>
            <person name="Minagawa J."/>
            <person name="Obokata J."/>
            <person name="Shigenobu S."/>
        </authorList>
    </citation>
    <scope>NUCLEOTIDE SEQUENCE [LARGE SCALE GENOMIC DNA]</scope>
</reference>
<dbReference type="AlphaFoldDB" id="A0AAV3Y150"/>
<sequence>MYLYGLNSNFQTSCLFTLAEKFTIWRIRANGCSVFVPKARPQQGDLRFSRPPSSQSAGGGAQARDKRIAADLWVNEPDDLGKKALTLGFGVDVSEGCDKEISLSSGKKKQSKQRILIMGVKGQERTQQRSEKILIVFLAPVEDSGGGFKPAIDRALHLSRKLVNY</sequence>
<dbReference type="Proteomes" id="UP000735302">
    <property type="component" value="Unassembled WGS sequence"/>
</dbReference>
<protein>
    <submittedName>
        <fullName evidence="2">Uncharacterized protein</fullName>
    </submittedName>
</protein>
<proteinExistence type="predicted"/>
<comment type="caution">
    <text evidence="2">The sequence shown here is derived from an EMBL/GenBank/DDBJ whole genome shotgun (WGS) entry which is preliminary data.</text>
</comment>
<evidence type="ECO:0000313" key="3">
    <source>
        <dbReference type="Proteomes" id="UP000735302"/>
    </source>
</evidence>
<evidence type="ECO:0000256" key="1">
    <source>
        <dbReference type="SAM" id="MobiDB-lite"/>
    </source>
</evidence>
<name>A0AAV3Y150_9GAST</name>
<feature type="region of interest" description="Disordered" evidence="1">
    <location>
        <begin position="43"/>
        <end position="64"/>
    </location>
</feature>
<evidence type="ECO:0000313" key="2">
    <source>
        <dbReference type="EMBL" id="GFN76060.1"/>
    </source>
</evidence>
<dbReference type="EMBL" id="BLXT01000334">
    <property type="protein sequence ID" value="GFN76060.1"/>
    <property type="molecule type" value="Genomic_DNA"/>
</dbReference>
<accession>A0AAV3Y150</accession>
<keyword evidence="3" id="KW-1185">Reference proteome</keyword>
<organism evidence="2 3">
    <name type="scientific">Plakobranchus ocellatus</name>
    <dbReference type="NCBI Taxonomy" id="259542"/>
    <lineage>
        <taxon>Eukaryota</taxon>
        <taxon>Metazoa</taxon>
        <taxon>Spiralia</taxon>
        <taxon>Lophotrochozoa</taxon>
        <taxon>Mollusca</taxon>
        <taxon>Gastropoda</taxon>
        <taxon>Heterobranchia</taxon>
        <taxon>Euthyneura</taxon>
        <taxon>Panpulmonata</taxon>
        <taxon>Sacoglossa</taxon>
        <taxon>Placobranchoidea</taxon>
        <taxon>Plakobranchidae</taxon>
        <taxon>Plakobranchus</taxon>
    </lineage>
</organism>